<reference evidence="2" key="1">
    <citation type="journal article" date="2011" name="Nature">
        <title>Genome sequence and analysis of the tuber crop potato.</title>
        <authorList>
            <consortium name="The Potato Genome Sequencing Consortium"/>
        </authorList>
    </citation>
    <scope>NUCLEOTIDE SEQUENCE [LARGE SCALE GENOMIC DNA]</scope>
    <source>
        <strain evidence="2">cv. DM1-3 516 R44</strain>
    </source>
</reference>
<sequence>MAGSLFEFFHYSSNYSINFTRFSLLTNSQHNIGKYVTQSLSKHKEITMVRSNIDHVFSKRSPER</sequence>
<evidence type="ECO:0000313" key="1">
    <source>
        <dbReference type="EnsemblPlants" id="PGSC0003DMT400018303"/>
    </source>
</evidence>
<keyword evidence="2" id="KW-1185">Reference proteome</keyword>
<name>M1AAE3_SOLTU</name>
<dbReference type="AlphaFoldDB" id="M1AAE3"/>
<dbReference type="InParanoid" id="M1AAE3"/>
<dbReference type="Proteomes" id="UP000011115">
    <property type="component" value="Unassembled WGS sequence"/>
</dbReference>
<accession>M1AAE3</accession>
<evidence type="ECO:0000313" key="2">
    <source>
        <dbReference type="Proteomes" id="UP000011115"/>
    </source>
</evidence>
<proteinExistence type="predicted"/>
<dbReference type="Gramene" id="PGSC0003DMT400018303">
    <property type="protein sequence ID" value="PGSC0003DMT400018303"/>
    <property type="gene ID" value="PGSC0003DMG400007108"/>
</dbReference>
<dbReference type="HOGENOM" id="CLU_2872097_0_0_1"/>
<dbReference type="PaxDb" id="4113-PGSC0003DMT400018303"/>
<organism evidence="1 2">
    <name type="scientific">Solanum tuberosum</name>
    <name type="common">Potato</name>
    <dbReference type="NCBI Taxonomy" id="4113"/>
    <lineage>
        <taxon>Eukaryota</taxon>
        <taxon>Viridiplantae</taxon>
        <taxon>Streptophyta</taxon>
        <taxon>Embryophyta</taxon>
        <taxon>Tracheophyta</taxon>
        <taxon>Spermatophyta</taxon>
        <taxon>Magnoliopsida</taxon>
        <taxon>eudicotyledons</taxon>
        <taxon>Gunneridae</taxon>
        <taxon>Pentapetalae</taxon>
        <taxon>asterids</taxon>
        <taxon>lamiids</taxon>
        <taxon>Solanales</taxon>
        <taxon>Solanaceae</taxon>
        <taxon>Solanoideae</taxon>
        <taxon>Solaneae</taxon>
        <taxon>Solanum</taxon>
    </lineage>
</organism>
<dbReference type="EnsemblPlants" id="PGSC0003DMT400018303">
    <property type="protein sequence ID" value="PGSC0003DMT400018303"/>
    <property type="gene ID" value="PGSC0003DMG400007108"/>
</dbReference>
<reference evidence="1" key="2">
    <citation type="submission" date="2015-06" db="UniProtKB">
        <authorList>
            <consortium name="EnsemblPlants"/>
        </authorList>
    </citation>
    <scope>IDENTIFICATION</scope>
    <source>
        <strain evidence="1">DM1-3 516 R44</strain>
    </source>
</reference>
<protein>
    <submittedName>
        <fullName evidence="1">Uncharacterized protein</fullName>
    </submittedName>
</protein>